<feature type="compositionally biased region" description="Basic residues" evidence="1">
    <location>
        <begin position="242"/>
        <end position="255"/>
    </location>
</feature>
<reference evidence="2 3" key="1">
    <citation type="journal article" date="2020" name="Nature">
        <title>Six reference-quality genomes reveal evolution of bat adaptations.</title>
        <authorList>
            <person name="Jebb D."/>
            <person name="Huang Z."/>
            <person name="Pippel M."/>
            <person name="Hughes G.M."/>
            <person name="Lavrichenko K."/>
            <person name="Devanna P."/>
            <person name="Winkler S."/>
            <person name="Jermiin L.S."/>
            <person name="Skirmuntt E.C."/>
            <person name="Katzourakis A."/>
            <person name="Burkitt-Gray L."/>
            <person name="Ray D.A."/>
            <person name="Sullivan K.A.M."/>
            <person name="Roscito J.G."/>
            <person name="Kirilenko B.M."/>
            <person name="Davalos L.M."/>
            <person name="Corthals A.P."/>
            <person name="Power M.L."/>
            <person name="Jones G."/>
            <person name="Ransome R.D."/>
            <person name="Dechmann D.K.N."/>
            <person name="Locatelli A.G."/>
            <person name="Puechmaille S.J."/>
            <person name="Fedrigo O."/>
            <person name="Jarvis E.D."/>
            <person name="Hiller M."/>
            <person name="Vernes S.C."/>
            <person name="Myers E.W."/>
            <person name="Teeling E.C."/>
        </authorList>
    </citation>
    <scope>NUCLEOTIDE SEQUENCE [LARGE SCALE GENOMIC DNA]</scope>
    <source>
        <strain evidence="2">MRouAeg1</strain>
        <tissue evidence="2">Muscle</tissue>
    </source>
</reference>
<dbReference type="Proteomes" id="UP000593571">
    <property type="component" value="Unassembled WGS sequence"/>
</dbReference>
<name>A0A7J8GAV4_ROUAE</name>
<feature type="region of interest" description="Disordered" evidence="1">
    <location>
        <begin position="235"/>
        <end position="295"/>
    </location>
</feature>
<comment type="caution">
    <text evidence="2">The sequence shown here is derived from an EMBL/GenBank/DDBJ whole genome shotgun (WGS) entry which is preliminary data.</text>
</comment>
<keyword evidence="3" id="KW-1185">Reference proteome</keyword>
<proteinExistence type="predicted"/>
<organism evidence="2 3">
    <name type="scientific">Rousettus aegyptiacus</name>
    <name type="common">Egyptian fruit bat</name>
    <name type="synonym">Pteropus aegyptiacus</name>
    <dbReference type="NCBI Taxonomy" id="9407"/>
    <lineage>
        <taxon>Eukaryota</taxon>
        <taxon>Metazoa</taxon>
        <taxon>Chordata</taxon>
        <taxon>Craniata</taxon>
        <taxon>Vertebrata</taxon>
        <taxon>Euteleostomi</taxon>
        <taxon>Mammalia</taxon>
        <taxon>Eutheria</taxon>
        <taxon>Laurasiatheria</taxon>
        <taxon>Chiroptera</taxon>
        <taxon>Yinpterochiroptera</taxon>
        <taxon>Pteropodoidea</taxon>
        <taxon>Pteropodidae</taxon>
        <taxon>Rousettinae</taxon>
        <taxon>Rousettus</taxon>
    </lineage>
</organism>
<dbReference type="EMBL" id="JACASE010000006">
    <property type="protein sequence ID" value="KAF6456958.1"/>
    <property type="molecule type" value="Genomic_DNA"/>
</dbReference>
<dbReference type="AlphaFoldDB" id="A0A7J8GAV4"/>
<accession>A0A7J8GAV4</accession>
<evidence type="ECO:0000313" key="2">
    <source>
        <dbReference type="EMBL" id="KAF6456958.1"/>
    </source>
</evidence>
<protein>
    <submittedName>
        <fullName evidence="2">Uncharacterized protein</fullName>
    </submittedName>
</protein>
<sequence>MCVTECVCARTCVCMCATVGKCVTRCNYARVQQCVCVTPCLCTPVLSQKTTHSISALWGTCKSTRWQRARTHSVVQQETRIAGRLEGGGTTLSASVRFTLRLCQRKESTLLLVTVAAGPAWPPALKSGDAYRVRQTSCSSRLQDFCWPARPFCWHQARPRCGRTDGGRFTASPLSLRLGLHLRSGVPFTFPRIVSSPSRGCSLVAHSLFSKASGTRESCISKSRHRATGELRVRAQGTASHAHLRRRSSRASGHSRPKDTPRKQTHVPASPAPHGCACHTRVRRTSAGLPPTPEF</sequence>
<gene>
    <name evidence="2" type="ORF">HJG63_011586</name>
</gene>
<evidence type="ECO:0000313" key="3">
    <source>
        <dbReference type="Proteomes" id="UP000593571"/>
    </source>
</evidence>
<evidence type="ECO:0000256" key="1">
    <source>
        <dbReference type="SAM" id="MobiDB-lite"/>
    </source>
</evidence>